<reference evidence="5 6" key="1">
    <citation type="journal article" date="2017" name="Genome Med.">
        <title>A novel Ruminococcus gnavus clade enriched in inflammatory bowel disease patients.</title>
        <authorList>
            <person name="Hall A.B."/>
            <person name="Yassour M."/>
            <person name="Sauk J."/>
            <person name="Garner A."/>
            <person name="Jiang X."/>
            <person name="Arthur T."/>
            <person name="Lagoudas G.K."/>
            <person name="Vatanen T."/>
            <person name="Fornelos N."/>
            <person name="Wilson R."/>
            <person name="Bertha M."/>
            <person name="Cohen M."/>
            <person name="Garber J."/>
            <person name="Khalili H."/>
            <person name="Gevers D."/>
            <person name="Ananthakrishnan A.N."/>
            <person name="Kugathasan S."/>
            <person name="Lander E.S."/>
            <person name="Blainey P."/>
            <person name="Vlamakis H."/>
            <person name="Xavier R.J."/>
            <person name="Huttenhower C."/>
        </authorList>
    </citation>
    <scope>NUCLEOTIDE SEQUENCE [LARGE SCALE GENOMIC DNA]</scope>
    <source>
        <strain evidence="4 5">RJX1124</strain>
        <strain evidence="3 6">RJX1125</strain>
    </source>
</reference>
<organism evidence="4 5">
    <name type="scientific">Mediterraneibacter gnavus</name>
    <name type="common">Ruminococcus gnavus</name>
    <dbReference type="NCBI Taxonomy" id="33038"/>
    <lineage>
        <taxon>Bacteria</taxon>
        <taxon>Bacillati</taxon>
        <taxon>Bacillota</taxon>
        <taxon>Clostridia</taxon>
        <taxon>Lachnospirales</taxon>
        <taxon>Lachnospiraceae</taxon>
        <taxon>Mediterraneibacter</taxon>
    </lineage>
</organism>
<sequence length="281" mass="31449">MKKTILVWATVMAAGMLALSGCGKKETGQAGEYTNLADKESRKSVVGELEACGVTKEQTATLEKWAEDYHEITAKSYSYPKGFTALPESGMDYSSILMDDSADSYSYLQASNCRLTTFNLIKNQLTTAGTGNDTDLWLMFDIEAIDTMPEYQLTKEERADFLTLFNQVSVEGTKTIEEHEEKIQEAWNERDIQISGDKLSLISVYLHAPEDQARFVGHTGVLAETKEGLLFVEKYSALAPFQATYFKDRAELKDYLLARPDLYGDETELDPIVMENGTVMK</sequence>
<proteinExistence type="predicted"/>
<evidence type="ECO:0000313" key="6">
    <source>
        <dbReference type="Proteomes" id="UP000235093"/>
    </source>
</evidence>
<dbReference type="Pfam" id="PF14133">
    <property type="entry name" value="DUF4300"/>
    <property type="match status" value="1"/>
</dbReference>
<keyword evidence="1" id="KW-0732">Signal</keyword>
<dbReference type="RefSeq" id="WP_101870830.1">
    <property type="nucleotide sequence ID" value="NZ_NIHS01000016.1"/>
</dbReference>
<comment type="caution">
    <text evidence="4">The sequence shown here is derived from an EMBL/GenBank/DDBJ whole genome shotgun (WGS) entry which is preliminary data.</text>
</comment>
<evidence type="ECO:0000259" key="2">
    <source>
        <dbReference type="Pfam" id="PF14133"/>
    </source>
</evidence>
<evidence type="ECO:0000313" key="5">
    <source>
        <dbReference type="Proteomes" id="UP000234891"/>
    </source>
</evidence>
<evidence type="ECO:0000313" key="3">
    <source>
        <dbReference type="EMBL" id="PLT70736.1"/>
    </source>
</evidence>
<dbReference type="InterPro" id="IPR025389">
    <property type="entry name" value="DUF4300"/>
</dbReference>
<accession>A0A2N5PA47</accession>
<name>A0A2N5PA47_MEDGN</name>
<gene>
    <name evidence="3" type="ORF">CDL23_15480</name>
    <name evidence="4" type="ORF">CDL26_09945</name>
</gene>
<feature type="chain" id="PRO_5041604269" description="DUF4300 domain-containing protein" evidence="1">
    <location>
        <begin position="21"/>
        <end position="281"/>
    </location>
</feature>
<feature type="domain" description="DUF4300" evidence="2">
    <location>
        <begin position="32"/>
        <end position="280"/>
    </location>
</feature>
<feature type="signal peptide" evidence="1">
    <location>
        <begin position="1"/>
        <end position="20"/>
    </location>
</feature>
<dbReference type="EMBL" id="NIHS01000016">
    <property type="protein sequence ID" value="PLT72002.1"/>
    <property type="molecule type" value="Genomic_DNA"/>
</dbReference>
<dbReference type="Proteomes" id="UP000234891">
    <property type="component" value="Unassembled WGS sequence"/>
</dbReference>
<protein>
    <recommendedName>
        <fullName evidence="2">DUF4300 domain-containing protein</fullName>
    </recommendedName>
</protein>
<dbReference type="EMBL" id="NIHT01000044">
    <property type="protein sequence ID" value="PLT70736.1"/>
    <property type="molecule type" value="Genomic_DNA"/>
</dbReference>
<dbReference type="AlphaFoldDB" id="A0A2N5PA47"/>
<evidence type="ECO:0000256" key="1">
    <source>
        <dbReference type="SAM" id="SignalP"/>
    </source>
</evidence>
<evidence type="ECO:0000313" key="4">
    <source>
        <dbReference type="EMBL" id="PLT72002.1"/>
    </source>
</evidence>
<dbReference type="PROSITE" id="PS51257">
    <property type="entry name" value="PROKAR_LIPOPROTEIN"/>
    <property type="match status" value="1"/>
</dbReference>
<dbReference type="Proteomes" id="UP000235093">
    <property type="component" value="Unassembled WGS sequence"/>
</dbReference>